<dbReference type="AlphaFoldDB" id="A0A834GV66"/>
<sequence>MKVFSTIWCGEEWATQGGRVKTNWKLGPFTAAYRNFKVNACVVSFGSSSCGSSMSTNSIASTEAWQTQELGPEDLKKLRSVQKKNMGYNYCTDKKRFPEGYPLECTHSTHIHKIITHISVDTRFKHNSVSDYLKAVEKNDFRGQFGAGWHSSRADVAVKSKCLGVHFHESDEVIVM</sequence>
<dbReference type="InterPro" id="IPR013320">
    <property type="entry name" value="ConA-like_dom_sf"/>
</dbReference>
<accession>A0A834GV66</accession>
<dbReference type="GO" id="GO:0016762">
    <property type="term" value="F:xyloglucan:xyloglucosyl transferase activity"/>
    <property type="evidence" value="ECO:0007669"/>
    <property type="project" value="InterPro"/>
</dbReference>
<protein>
    <recommendedName>
        <fullName evidence="1">Xyloglucan endo-transglycosylase C-terminal domain-containing protein</fullName>
    </recommendedName>
</protein>
<dbReference type="SUPFAM" id="SSF49899">
    <property type="entry name" value="Concanavalin A-like lectins/glucanases"/>
    <property type="match status" value="1"/>
</dbReference>
<dbReference type="GO" id="GO:0048046">
    <property type="term" value="C:apoplast"/>
    <property type="evidence" value="ECO:0007669"/>
    <property type="project" value="InterPro"/>
</dbReference>
<evidence type="ECO:0000313" key="2">
    <source>
        <dbReference type="EMBL" id="KAF7140528.1"/>
    </source>
</evidence>
<dbReference type="Pfam" id="PF06955">
    <property type="entry name" value="XET_C"/>
    <property type="match status" value="1"/>
</dbReference>
<keyword evidence="3" id="KW-1185">Reference proteome</keyword>
<comment type="caution">
    <text evidence="2">The sequence shown here is derived from an EMBL/GenBank/DDBJ whole genome shotgun (WGS) entry which is preliminary data.</text>
</comment>
<dbReference type="GO" id="GO:0044042">
    <property type="term" value="P:glucan metabolic process"/>
    <property type="evidence" value="ECO:0007669"/>
    <property type="project" value="InterPro"/>
</dbReference>
<evidence type="ECO:0000259" key="1">
    <source>
        <dbReference type="Pfam" id="PF06955"/>
    </source>
</evidence>
<dbReference type="OrthoDB" id="1934434at2759"/>
<dbReference type="InterPro" id="IPR044791">
    <property type="entry name" value="Beta-glucanase/XTH"/>
</dbReference>
<dbReference type="EMBL" id="WJXA01000006">
    <property type="protein sequence ID" value="KAF7140528.1"/>
    <property type="molecule type" value="Genomic_DNA"/>
</dbReference>
<dbReference type="Proteomes" id="UP000626092">
    <property type="component" value="Unassembled WGS sequence"/>
</dbReference>
<reference evidence="2" key="1">
    <citation type="submission" date="2019-11" db="EMBL/GenBank/DDBJ databases">
        <authorList>
            <person name="Liu Y."/>
            <person name="Hou J."/>
            <person name="Li T.-Q."/>
            <person name="Guan C.-H."/>
            <person name="Wu X."/>
            <person name="Wu H.-Z."/>
            <person name="Ling F."/>
            <person name="Zhang R."/>
            <person name="Shi X.-G."/>
            <person name="Ren J.-P."/>
            <person name="Chen E.-F."/>
            <person name="Sun J.-M."/>
        </authorList>
    </citation>
    <scope>NUCLEOTIDE SEQUENCE</scope>
    <source>
        <strain evidence="2">Adult_tree_wgs_1</strain>
        <tissue evidence="2">Leaves</tissue>
    </source>
</reference>
<dbReference type="PANTHER" id="PTHR31062">
    <property type="entry name" value="XYLOGLUCAN ENDOTRANSGLUCOSYLASE/HYDROLASE PROTEIN 8-RELATED"/>
    <property type="match status" value="1"/>
</dbReference>
<organism evidence="2 3">
    <name type="scientific">Rhododendron simsii</name>
    <name type="common">Sims's rhododendron</name>
    <dbReference type="NCBI Taxonomy" id="118357"/>
    <lineage>
        <taxon>Eukaryota</taxon>
        <taxon>Viridiplantae</taxon>
        <taxon>Streptophyta</taxon>
        <taxon>Embryophyta</taxon>
        <taxon>Tracheophyta</taxon>
        <taxon>Spermatophyta</taxon>
        <taxon>Magnoliopsida</taxon>
        <taxon>eudicotyledons</taxon>
        <taxon>Gunneridae</taxon>
        <taxon>Pentapetalae</taxon>
        <taxon>asterids</taxon>
        <taxon>Ericales</taxon>
        <taxon>Ericaceae</taxon>
        <taxon>Ericoideae</taxon>
        <taxon>Rhodoreae</taxon>
        <taxon>Rhododendron</taxon>
    </lineage>
</organism>
<dbReference type="Gene3D" id="2.60.120.200">
    <property type="match status" value="1"/>
</dbReference>
<feature type="domain" description="Xyloglucan endo-transglycosylase C-terminal" evidence="1">
    <location>
        <begin position="62"/>
        <end position="105"/>
    </location>
</feature>
<evidence type="ECO:0000313" key="3">
    <source>
        <dbReference type="Proteomes" id="UP000626092"/>
    </source>
</evidence>
<dbReference type="GO" id="GO:0004553">
    <property type="term" value="F:hydrolase activity, hydrolyzing O-glycosyl compounds"/>
    <property type="evidence" value="ECO:0007669"/>
    <property type="project" value="InterPro"/>
</dbReference>
<name>A0A834GV66_RHOSS</name>
<dbReference type="InterPro" id="IPR010713">
    <property type="entry name" value="XET_C"/>
</dbReference>
<proteinExistence type="predicted"/>
<gene>
    <name evidence="2" type="ORF">RHSIM_Rhsim06G0117800</name>
</gene>